<accession>F2U4F3</accession>
<dbReference type="AlphaFoldDB" id="F2U4F3"/>
<dbReference type="EMBL" id="GL832961">
    <property type="protein sequence ID" value="EGD82519.1"/>
    <property type="molecule type" value="Genomic_DNA"/>
</dbReference>
<dbReference type="GeneID" id="16076342"/>
<dbReference type="InterPro" id="IPR011989">
    <property type="entry name" value="ARM-like"/>
</dbReference>
<dbReference type="SUPFAM" id="SSF48371">
    <property type="entry name" value="ARM repeat"/>
    <property type="match status" value="1"/>
</dbReference>
<dbReference type="Proteomes" id="UP000007799">
    <property type="component" value="Unassembled WGS sequence"/>
</dbReference>
<evidence type="ECO:0000313" key="2">
    <source>
        <dbReference type="EMBL" id="EGD82519.1"/>
    </source>
</evidence>
<dbReference type="KEGG" id="sre:PTSG_03169"/>
<proteinExistence type="predicted"/>
<sequence>MNLKEALAALPDEDAAKELEDALVKEANLQQLEEAGAVDALVQHVLSKETSDAVKTSLAACLKTIGEQGSNGASLVANRFFEKPEAIVETEKGALLLFDILDVILHIRTLKRQLTNSDSTWKALLQHKSDDVVKKTCTMLSSLTAVEVGTRLPLLMHTPPKLPVCASMCQSVETLQALIKADPKNDVWTDEGGFLKAVHASVLSEKQNCGDMLTALELLTDSSTEMTAKMLKSAMMGKIIRLIGKAPFIHTRKLAHVLCTLSGLVWEEEHRDTIVTLVTDVLPGIFTNFSVANPAHAQSQEELARALVAVTTTESGCRAVLKGDTLKRMLPLLEANHAIKTTLAHAVCNLVTMATTFGLDASSAVPSLMRLVTQDQNKTLATRAACALSVASKGILEESLLQSVMGVLTQALKDATGEQKEKQEEKEEEQKKAGPAALYAVARHTLVASLADLCYSDIVKEIVRSGVVLALVFKDYKPGECRSLDIAAARLLSQLSFICSLKSDLKRDFLPEVEALEKSTADDEAVASEFYPSLFPASLQLFLSHSDQEPPLTSKHALVVASNDGEAIQQSVEAIAVAHDMHAESLMPKNRPTPAEVQAQAAACSVVLLVVTKQLQHCLPCRAYTELAMKMKKPVVALQQLPSPYSPWVMRALARRNRPHPQGDEDPDAIHGSASHFAC</sequence>
<gene>
    <name evidence="2" type="ORF">PTSG_03169</name>
</gene>
<organism evidence="3">
    <name type="scientific">Salpingoeca rosetta (strain ATCC 50818 / BSB-021)</name>
    <dbReference type="NCBI Taxonomy" id="946362"/>
    <lineage>
        <taxon>Eukaryota</taxon>
        <taxon>Choanoflagellata</taxon>
        <taxon>Craspedida</taxon>
        <taxon>Salpingoecidae</taxon>
        <taxon>Salpingoeca</taxon>
    </lineage>
</organism>
<dbReference type="RefSeq" id="XP_004995755.1">
    <property type="nucleotide sequence ID" value="XM_004995698.1"/>
</dbReference>
<name>F2U4F3_SALR5</name>
<evidence type="ECO:0000256" key="1">
    <source>
        <dbReference type="SAM" id="MobiDB-lite"/>
    </source>
</evidence>
<dbReference type="InParanoid" id="F2U4F3"/>
<reference evidence="2" key="1">
    <citation type="submission" date="2009-08" db="EMBL/GenBank/DDBJ databases">
        <title>Annotation of Salpingoeca rosetta.</title>
        <authorList>
            <consortium name="The Broad Institute Genome Sequencing Platform"/>
            <person name="Russ C."/>
            <person name="Cuomo C."/>
            <person name="Burger G."/>
            <person name="Gray M.W."/>
            <person name="Holland P.W.H."/>
            <person name="King N."/>
            <person name="Lang F.B.F."/>
            <person name="Roger A.J."/>
            <person name="Ruiz-Trillo I."/>
            <person name="Young S.K."/>
            <person name="Zeng Q."/>
            <person name="Gargeya S."/>
            <person name="Alvarado L."/>
            <person name="Berlin A."/>
            <person name="Chapman S.B."/>
            <person name="Chen Z."/>
            <person name="Freedman E."/>
            <person name="Gellesch M."/>
            <person name="Goldberg J."/>
            <person name="Griggs A."/>
            <person name="Gujja S."/>
            <person name="Heilman E."/>
            <person name="Heiman D."/>
            <person name="Howarth C."/>
            <person name="Mehta T."/>
            <person name="Neiman D."/>
            <person name="Pearson M."/>
            <person name="Roberts A."/>
            <person name="Saif S."/>
            <person name="Shea T."/>
            <person name="Shenoy N."/>
            <person name="Sisk P."/>
            <person name="Stolte C."/>
            <person name="Sykes S."/>
            <person name="White J."/>
            <person name="Yandava C."/>
            <person name="Haas B."/>
            <person name="Nusbaum C."/>
            <person name="Birren B."/>
        </authorList>
    </citation>
    <scope>NUCLEOTIDE SEQUENCE [LARGE SCALE GENOMIC DNA]</scope>
    <source>
        <strain evidence="2">ATCC 50818</strain>
    </source>
</reference>
<dbReference type="InterPro" id="IPR016024">
    <property type="entry name" value="ARM-type_fold"/>
</dbReference>
<keyword evidence="3" id="KW-1185">Reference proteome</keyword>
<feature type="region of interest" description="Disordered" evidence="1">
    <location>
        <begin position="657"/>
        <end position="679"/>
    </location>
</feature>
<protein>
    <submittedName>
        <fullName evidence="2">Uncharacterized protein</fullName>
    </submittedName>
</protein>
<evidence type="ECO:0000313" key="3">
    <source>
        <dbReference type="Proteomes" id="UP000007799"/>
    </source>
</evidence>
<dbReference type="Gene3D" id="1.25.10.10">
    <property type="entry name" value="Leucine-rich Repeat Variant"/>
    <property type="match status" value="1"/>
</dbReference>